<gene>
    <name evidence="1" type="ORF">AVEN_25710_1</name>
    <name evidence="2" type="ORF">AVEN_7049_1</name>
</gene>
<dbReference type="EMBL" id="BGPR01027624">
    <property type="protein sequence ID" value="GBN98273.1"/>
    <property type="molecule type" value="Genomic_DNA"/>
</dbReference>
<name>A0A4Y2TFU4_ARAVE</name>
<protein>
    <recommendedName>
        <fullName evidence="4">ZP domain-containing protein</fullName>
    </recommendedName>
</protein>
<dbReference type="AlphaFoldDB" id="A0A4Y2TFU4"/>
<evidence type="ECO:0000313" key="2">
    <source>
        <dbReference type="EMBL" id="GBN98279.1"/>
    </source>
</evidence>
<evidence type="ECO:0000313" key="1">
    <source>
        <dbReference type="EMBL" id="GBN98273.1"/>
    </source>
</evidence>
<proteinExistence type="predicted"/>
<organism evidence="2 3">
    <name type="scientific">Araneus ventricosus</name>
    <name type="common">Orbweaver spider</name>
    <name type="synonym">Epeira ventricosa</name>
    <dbReference type="NCBI Taxonomy" id="182803"/>
    <lineage>
        <taxon>Eukaryota</taxon>
        <taxon>Metazoa</taxon>
        <taxon>Ecdysozoa</taxon>
        <taxon>Arthropoda</taxon>
        <taxon>Chelicerata</taxon>
        <taxon>Arachnida</taxon>
        <taxon>Araneae</taxon>
        <taxon>Araneomorphae</taxon>
        <taxon>Entelegynae</taxon>
        <taxon>Araneoidea</taxon>
        <taxon>Araneidae</taxon>
        <taxon>Araneus</taxon>
    </lineage>
</organism>
<sequence>YSKEFLSFDMDKYCMHKEIDCTGGKHEYYLFTCSIPNASSINNLCINTENFKMQNGCKYSVTVTGSKDSINLILTSKKRNSLKCSASMFIGSETLLLSKKFNSPTLIEDFTTGIPYSDLYQYGLILSSEVESFQKLKQHPNDALVIICRIKYTYTANTYSTQSVKTPGNTSSGGFQNLKKLTV</sequence>
<evidence type="ECO:0008006" key="4">
    <source>
        <dbReference type="Google" id="ProtNLM"/>
    </source>
</evidence>
<feature type="non-terminal residue" evidence="2">
    <location>
        <position position="1"/>
    </location>
</feature>
<comment type="caution">
    <text evidence="2">The sequence shown here is derived from an EMBL/GenBank/DDBJ whole genome shotgun (WGS) entry which is preliminary data.</text>
</comment>
<reference evidence="2 3" key="1">
    <citation type="journal article" date="2019" name="Sci. Rep.">
        <title>Orb-weaving spider Araneus ventricosus genome elucidates the spidroin gene catalogue.</title>
        <authorList>
            <person name="Kono N."/>
            <person name="Nakamura H."/>
            <person name="Ohtoshi R."/>
            <person name="Moran D.A.P."/>
            <person name="Shinohara A."/>
            <person name="Yoshida Y."/>
            <person name="Fujiwara M."/>
            <person name="Mori M."/>
            <person name="Tomita M."/>
            <person name="Arakawa K."/>
        </authorList>
    </citation>
    <scope>NUCLEOTIDE SEQUENCE [LARGE SCALE GENOMIC DNA]</scope>
</reference>
<dbReference type="EMBL" id="BGPR01027625">
    <property type="protein sequence ID" value="GBN98279.1"/>
    <property type="molecule type" value="Genomic_DNA"/>
</dbReference>
<dbReference type="Proteomes" id="UP000499080">
    <property type="component" value="Unassembled WGS sequence"/>
</dbReference>
<accession>A0A4Y2TFU4</accession>
<keyword evidence="3" id="KW-1185">Reference proteome</keyword>
<evidence type="ECO:0000313" key="3">
    <source>
        <dbReference type="Proteomes" id="UP000499080"/>
    </source>
</evidence>